<evidence type="ECO:0000313" key="2">
    <source>
        <dbReference type="EMBL" id="EDX16408.1"/>
    </source>
</evidence>
<accession>B4NTW1</accession>
<sequence length="121" mass="14039">MGQVKQQSSKRRSWQGRKGILASSSSSSCNRIKYTPHCGEKERIALSNRMQNQGEISNPGVPPYTVHMQYYEYQSWQVKLLDLYIYAIYGRALESRMEWSDTRSTHCPSGGARHWTRSYNN</sequence>
<feature type="region of interest" description="Disordered" evidence="1">
    <location>
        <begin position="101"/>
        <end position="121"/>
    </location>
</feature>
<gene>
    <name evidence="2" type="primary">Dsim\GD24629</name>
    <name evidence="2" type="ORF">Dsim_GD24629</name>
</gene>
<dbReference type="HOGENOM" id="CLU_2040548_0_0_1"/>
<feature type="region of interest" description="Disordered" evidence="1">
    <location>
        <begin position="1"/>
        <end position="33"/>
    </location>
</feature>
<protein>
    <submittedName>
        <fullName evidence="2">GD24629</fullName>
    </submittedName>
</protein>
<evidence type="ECO:0000256" key="1">
    <source>
        <dbReference type="SAM" id="MobiDB-lite"/>
    </source>
</evidence>
<dbReference type="Proteomes" id="UP000000304">
    <property type="component" value="Unassembled WGS sequence"/>
</dbReference>
<dbReference type="PROSITE" id="PS51257">
    <property type="entry name" value="PROKAR_LIPOPROTEIN"/>
    <property type="match status" value="1"/>
</dbReference>
<reference evidence="2 3" key="1">
    <citation type="journal article" date="2007" name="Nature">
        <title>Evolution of genes and genomes on the Drosophila phylogeny.</title>
        <authorList>
            <consortium name="Drosophila 12 Genomes Consortium"/>
            <person name="Clark A.G."/>
            <person name="Eisen M.B."/>
            <person name="Smith D.R."/>
            <person name="Bergman C.M."/>
            <person name="Oliver B."/>
            <person name="Markow T.A."/>
            <person name="Kaufman T.C."/>
            <person name="Kellis M."/>
            <person name="Gelbart W."/>
            <person name="Iyer V.N."/>
            <person name="Pollard D.A."/>
            <person name="Sackton T.B."/>
            <person name="Larracuente A.M."/>
            <person name="Singh N.D."/>
            <person name="Abad J.P."/>
            <person name="Abt D.N."/>
            <person name="Adryan B."/>
            <person name="Aguade M."/>
            <person name="Akashi H."/>
            <person name="Anderson W.W."/>
            <person name="Aquadro C.F."/>
            <person name="Ardell D.H."/>
            <person name="Arguello R."/>
            <person name="Artieri C.G."/>
            <person name="Barbash D.A."/>
            <person name="Barker D."/>
            <person name="Barsanti P."/>
            <person name="Batterham P."/>
            <person name="Batzoglou S."/>
            <person name="Begun D."/>
            <person name="Bhutkar A."/>
            <person name="Blanco E."/>
            <person name="Bosak S.A."/>
            <person name="Bradley R.K."/>
            <person name="Brand A.D."/>
            <person name="Brent M.R."/>
            <person name="Brooks A.N."/>
            <person name="Brown R.H."/>
            <person name="Butlin R.K."/>
            <person name="Caggese C."/>
            <person name="Calvi B.R."/>
            <person name="Bernardo de Carvalho A."/>
            <person name="Caspi A."/>
            <person name="Castrezana S."/>
            <person name="Celniker S.E."/>
            <person name="Chang J.L."/>
            <person name="Chapple C."/>
            <person name="Chatterji S."/>
            <person name="Chinwalla A."/>
            <person name="Civetta A."/>
            <person name="Clifton S.W."/>
            <person name="Comeron J.M."/>
            <person name="Costello J.C."/>
            <person name="Coyne J.A."/>
            <person name="Daub J."/>
            <person name="David R.G."/>
            <person name="Delcher A.L."/>
            <person name="Delehaunty K."/>
            <person name="Do C.B."/>
            <person name="Ebling H."/>
            <person name="Edwards K."/>
            <person name="Eickbush T."/>
            <person name="Evans J.D."/>
            <person name="Filipski A."/>
            <person name="Findeiss S."/>
            <person name="Freyhult E."/>
            <person name="Fulton L."/>
            <person name="Fulton R."/>
            <person name="Garcia A.C."/>
            <person name="Gardiner A."/>
            <person name="Garfield D.A."/>
            <person name="Garvin B.E."/>
            <person name="Gibson G."/>
            <person name="Gilbert D."/>
            <person name="Gnerre S."/>
            <person name="Godfrey J."/>
            <person name="Good R."/>
            <person name="Gotea V."/>
            <person name="Gravely B."/>
            <person name="Greenberg A.J."/>
            <person name="Griffiths-Jones S."/>
            <person name="Gross S."/>
            <person name="Guigo R."/>
            <person name="Gustafson E.A."/>
            <person name="Haerty W."/>
            <person name="Hahn M.W."/>
            <person name="Halligan D.L."/>
            <person name="Halpern A.L."/>
            <person name="Halter G.M."/>
            <person name="Han M.V."/>
            <person name="Heger A."/>
            <person name="Hillier L."/>
            <person name="Hinrichs A.S."/>
            <person name="Holmes I."/>
            <person name="Hoskins R.A."/>
            <person name="Hubisz M.J."/>
            <person name="Hultmark D."/>
            <person name="Huntley M.A."/>
            <person name="Jaffe D.B."/>
            <person name="Jagadeeshan S."/>
            <person name="Jeck W.R."/>
            <person name="Johnson J."/>
            <person name="Jones C.D."/>
            <person name="Jordan W.C."/>
            <person name="Karpen G.H."/>
            <person name="Kataoka E."/>
            <person name="Keightley P.D."/>
            <person name="Kheradpour P."/>
            <person name="Kirkness E.F."/>
            <person name="Koerich L.B."/>
            <person name="Kristiansen K."/>
            <person name="Kudrna D."/>
            <person name="Kulathinal R.J."/>
            <person name="Kumar S."/>
            <person name="Kwok R."/>
            <person name="Lander E."/>
            <person name="Langley C.H."/>
            <person name="Lapoint R."/>
            <person name="Lazzaro B.P."/>
            <person name="Lee S.J."/>
            <person name="Levesque L."/>
            <person name="Li R."/>
            <person name="Lin C.F."/>
            <person name="Lin M.F."/>
            <person name="Lindblad-Toh K."/>
            <person name="Llopart A."/>
            <person name="Long M."/>
            <person name="Low L."/>
            <person name="Lozovsky E."/>
            <person name="Lu J."/>
            <person name="Luo M."/>
            <person name="Machado C.A."/>
            <person name="Makalowski W."/>
            <person name="Marzo M."/>
            <person name="Matsuda M."/>
            <person name="Matzkin L."/>
            <person name="McAllister B."/>
            <person name="McBride C.S."/>
            <person name="McKernan B."/>
            <person name="McKernan K."/>
            <person name="Mendez-Lago M."/>
            <person name="Minx P."/>
            <person name="Mollenhauer M.U."/>
            <person name="Montooth K."/>
            <person name="Mount S.M."/>
            <person name="Mu X."/>
            <person name="Myers E."/>
            <person name="Negre B."/>
            <person name="Newfeld S."/>
            <person name="Nielsen R."/>
            <person name="Noor M.A."/>
            <person name="O'Grady P."/>
            <person name="Pachter L."/>
            <person name="Papaceit M."/>
            <person name="Parisi M.J."/>
            <person name="Parisi M."/>
            <person name="Parts L."/>
            <person name="Pedersen J.S."/>
            <person name="Pesole G."/>
            <person name="Phillippy A.M."/>
            <person name="Ponting C.P."/>
            <person name="Pop M."/>
            <person name="Porcelli D."/>
            <person name="Powell J.R."/>
            <person name="Prohaska S."/>
            <person name="Pruitt K."/>
            <person name="Puig M."/>
            <person name="Quesneville H."/>
            <person name="Ram K.R."/>
            <person name="Rand D."/>
            <person name="Rasmussen M.D."/>
            <person name="Reed L.K."/>
            <person name="Reenan R."/>
            <person name="Reily A."/>
            <person name="Remington K.A."/>
            <person name="Rieger T.T."/>
            <person name="Ritchie M.G."/>
            <person name="Robin C."/>
            <person name="Rogers Y.H."/>
            <person name="Rohde C."/>
            <person name="Rozas J."/>
            <person name="Rubenfield M.J."/>
            <person name="Ruiz A."/>
            <person name="Russo S."/>
            <person name="Salzberg S.L."/>
            <person name="Sanchez-Gracia A."/>
            <person name="Saranga D.J."/>
            <person name="Sato H."/>
            <person name="Schaeffer S.W."/>
            <person name="Schatz M.C."/>
            <person name="Schlenke T."/>
            <person name="Schwartz R."/>
            <person name="Segarra C."/>
            <person name="Singh R.S."/>
            <person name="Sirot L."/>
            <person name="Sirota M."/>
            <person name="Sisneros N.B."/>
            <person name="Smith C.D."/>
            <person name="Smith T.F."/>
            <person name="Spieth J."/>
            <person name="Stage D.E."/>
            <person name="Stark A."/>
            <person name="Stephan W."/>
            <person name="Strausberg R.L."/>
            <person name="Strempel S."/>
            <person name="Sturgill D."/>
            <person name="Sutton G."/>
            <person name="Sutton G.G."/>
            <person name="Tao W."/>
            <person name="Teichmann S."/>
            <person name="Tobari Y.N."/>
            <person name="Tomimura Y."/>
            <person name="Tsolas J.M."/>
            <person name="Valente V.L."/>
            <person name="Venter E."/>
            <person name="Venter J.C."/>
            <person name="Vicario S."/>
            <person name="Vieira F.G."/>
            <person name="Vilella A.J."/>
            <person name="Villasante A."/>
            <person name="Walenz B."/>
            <person name="Wang J."/>
            <person name="Wasserman M."/>
            <person name="Watts T."/>
            <person name="Wilson D."/>
            <person name="Wilson R.K."/>
            <person name="Wing R.A."/>
            <person name="Wolfner M.F."/>
            <person name="Wong A."/>
            <person name="Wong G.K."/>
            <person name="Wu C.I."/>
            <person name="Wu G."/>
            <person name="Yamamoto D."/>
            <person name="Yang H.P."/>
            <person name="Yang S.P."/>
            <person name="Yorke J.A."/>
            <person name="Yoshida K."/>
            <person name="Zdobnov E."/>
            <person name="Zhang P."/>
            <person name="Zhang Y."/>
            <person name="Zimin A.V."/>
            <person name="Baldwin J."/>
            <person name="Abdouelleil A."/>
            <person name="Abdulkadir J."/>
            <person name="Abebe A."/>
            <person name="Abera B."/>
            <person name="Abreu J."/>
            <person name="Acer S.C."/>
            <person name="Aftuck L."/>
            <person name="Alexander A."/>
            <person name="An P."/>
            <person name="Anderson E."/>
            <person name="Anderson S."/>
            <person name="Arachi H."/>
            <person name="Azer M."/>
            <person name="Bachantsang P."/>
            <person name="Barry A."/>
            <person name="Bayul T."/>
            <person name="Berlin A."/>
            <person name="Bessette D."/>
            <person name="Bloom T."/>
            <person name="Blye J."/>
            <person name="Boguslavskiy L."/>
            <person name="Bonnet C."/>
            <person name="Boukhgalter B."/>
            <person name="Bourzgui I."/>
            <person name="Brown A."/>
            <person name="Cahill P."/>
            <person name="Channer S."/>
            <person name="Cheshatsang Y."/>
            <person name="Chuda L."/>
            <person name="Citroen M."/>
            <person name="Collymore A."/>
            <person name="Cooke P."/>
            <person name="Costello M."/>
            <person name="D'Aco K."/>
            <person name="Daza R."/>
            <person name="De Haan G."/>
            <person name="DeGray S."/>
            <person name="DeMaso C."/>
            <person name="Dhargay N."/>
            <person name="Dooley K."/>
            <person name="Dooley E."/>
            <person name="Doricent M."/>
            <person name="Dorje P."/>
            <person name="Dorjee K."/>
            <person name="Dupes A."/>
            <person name="Elong R."/>
            <person name="Falk J."/>
            <person name="Farina A."/>
            <person name="Faro S."/>
            <person name="Ferguson D."/>
            <person name="Fisher S."/>
            <person name="Foley C.D."/>
            <person name="Franke A."/>
            <person name="Friedrich D."/>
            <person name="Gadbois L."/>
            <person name="Gearin G."/>
            <person name="Gearin C.R."/>
            <person name="Giannoukos G."/>
            <person name="Goode T."/>
            <person name="Graham J."/>
            <person name="Grandbois E."/>
            <person name="Grewal S."/>
            <person name="Gyaltsen K."/>
            <person name="Hafez N."/>
            <person name="Hagos B."/>
            <person name="Hall J."/>
            <person name="Henson C."/>
            <person name="Hollinger A."/>
            <person name="Honan T."/>
            <person name="Huard M.D."/>
            <person name="Hughes L."/>
            <person name="Hurhula B."/>
            <person name="Husby M.E."/>
            <person name="Kamat A."/>
            <person name="Kanga B."/>
            <person name="Kashin S."/>
            <person name="Khazanovich D."/>
            <person name="Kisner P."/>
            <person name="Lance K."/>
            <person name="Lara M."/>
            <person name="Lee W."/>
            <person name="Lennon N."/>
            <person name="Letendre F."/>
            <person name="LeVine R."/>
            <person name="Lipovsky A."/>
            <person name="Liu X."/>
            <person name="Liu J."/>
            <person name="Liu S."/>
            <person name="Lokyitsang T."/>
            <person name="Lokyitsang Y."/>
            <person name="Lubonja R."/>
            <person name="Lui A."/>
            <person name="MacDonald P."/>
            <person name="Magnisalis V."/>
            <person name="Maru K."/>
            <person name="Matthews C."/>
            <person name="McCusker W."/>
            <person name="McDonough S."/>
            <person name="Mehta T."/>
            <person name="Meldrim J."/>
            <person name="Meneus L."/>
            <person name="Mihai O."/>
            <person name="Mihalev A."/>
            <person name="Mihova T."/>
            <person name="Mittelman R."/>
            <person name="Mlenga V."/>
            <person name="Montmayeur A."/>
            <person name="Mulrain L."/>
            <person name="Navidi A."/>
            <person name="Naylor J."/>
            <person name="Negash T."/>
            <person name="Nguyen T."/>
            <person name="Nguyen N."/>
            <person name="Nicol R."/>
            <person name="Norbu C."/>
            <person name="Norbu N."/>
            <person name="Novod N."/>
            <person name="O'Neill B."/>
            <person name="Osman S."/>
            <person name="Markiewicz E."/>
            <person name="Oyono O.L."/>
            <person name="Patti C."/>
            <person name="Phunkhang P."/>
            <person name="Pierre F."/>
            <person name="Priest M."/>
            <person name="Raghuraman S."/>
            <person name="Rege F."/>
            <person name="Reyes R."/>
            <person name="Rise C."/>
            <person name="Rogov P."/>
            <person name="Ross K."/>
            <person name="Ryan E."/>
            <person name="Settipalli S."/>
            <person name="Shea T."/>
            <person name="Sherpa N."/>
            <person name="Shi L."/>
            <person name="Shih D."/>
            <person name="Sparrow T."/>
            <person name="Spaulding J."/>
            <person name="Stalker J."/>
            <person name="Stange-Thomann N."/>
            <person name="Stavropoulos S."/>
            <person name="Stone C."/>
            <person name="Strader C."/>
            <person name="Tesfaye S."/>
            <person name="Thomson T."/>
            <person name="Thoulutsang Y."/>
            <person name="Thoulutsang D."/>
            <person name="Topham K."/>
            <person name="Topping I."/>
            <person name="Tsamla T."/>
            <person name="Vassiliev H."/>
            <person name="Vo A."/>
            <person name="Wangchuk T."/>
            <person name="Wangdi T."/>
            <person name="Weiand M."/>
            <person name="Wilkinson J."/>
            <person name="Wilson A."/>
            <person name="Yadav S."/>
            <person name="Young G."/>
            <person name="Yu Q."/>
            <person name="Zembek L."/>
            <person name="Zhong D."/>
            <person name="Zimmer A."/>
            <person name="Zwirko Z."/>
            <person name="Jaffe D.B."/>
            <person name="Alvarez P."/>
            <person name="Brockman W."/>
            <person name="Butler J."/>
            <person name="Chin C."/>
            <person name="Gnerre S."/>
            <person name="Grabherr M."/>
            <person name="Kleber M."/>
            <person name="Mauceli E."/>
            <person name="MacCallum I."/>
        </authorList>
    </citation>
    <scope>NUCLEOTIDE SEQUENCE [LARGE SCALE GENOMIC DNA]</scope>
    <source>
        <strain evidence="3">white501</strain>
    </source>
</reference>
<name>B4NTW1_DROSI</name>
<keyword evidence="3" id="KW-1185">Reference proteome</keyword>
<dbReference type="AlphaFoldDB" id="B4NTW1"/>
<organism evidence="2 3">
    <name type="scientific">Drosophila simulans</name>
    <name type="common">Fruit fly</name>
    <dbReference type="NCBI Taxonomy" id="7240"/>
    <lineage>
        <taxon>Eukaryota</taxon>
        <taxon>Metazoa</taxon>
        <taxon>Ecdysozoa</taxon>
        <taxon>Arthropoda</taxon>
        <taxon>Hexapoda</taxon>
        <taxon>Insecta</taxon>
        <taxon>Pterygota</taxon>
        <taxon>Neoptera</taxon>
        <taxon>Endopterygota</taxon>
        <taxon>Diptera</taxon>
        <taxon>Brachycera</taxon>
        <taxon>Muscomorpha</taxon>
        <taxon>Ephydroidea</taxon>
        <taxon>Drosophilidae</taxon>
        <taxon>Drosophila</taxon>
        <taxon>Sophophora</taxon>
    </lineage>
</organism>
<dbReference type="EMBL" id="CH983359">
    <property type="protein sequence ID" value="EDX16408.1"/>
    <property type="molecule type" value="Genomic_DNA"/>
</dbReference>
<proteinExistence type="predicted"/>
<evidence type="ECO:0000313" key="3">
    <source>
        <dbReference type="Proteomes" id="UP000000304"/>
    </source>
</evidence>